<dbReference type="RefSeq" id="XP_002897991.1">
    <property type="nucleotide sequence ID" value="XM_002897945.1"/>
</dbReference>
<dbReference type="Proteomes" id="UP000006643">
    <property type="component" value="Unassembled WGS sequence"/>
</dbReference>
<dbReference type="HOGENOM" id="CLU_1055461_0_0_1"/>
<protein>
    <recommendedName>
        <fullName evidence="3">Serine protease family S33</fullName>
    </recommendedName>
</protein>
<reference evidence="2" key="1">
    <citation type="journal article" date="2009" name="Nature">
        <title>Genome sequence and analysis of the Irish potato famine pathogen Phytophthora infestans.</title>
        <authorList>
            <consortium name="The Broad Institute Genome Sequencing Platform"/>
            <person name="Haas B.J."/>
            <person name="Kamoun S."/>
            <person name="Zody M.C."/>
            <person name="Jiang R.H."/>
            <person name="Handsaker R.E."/>
            <person name="Cano L.M."/>
            <person name="Grabherr M."/>
            <person name="Kodira C.D."/>
            <person name="Raffaele S."/>
            <person name="Torto-Alalibo T."/>
            <person name="Bozkurt T.O."/>
            <person name="Ah-Fong A.M."/>
            <person name="Alvarado L."/>
            <person name="Anderson V.L."/>
            <person name="Armstrong M.R."/>
            <person name="Avrova A."/>
            <person name="Baxter L."/>
            <person name="Beynon J."/>
            <person name="Boevink P.C."/>
            <person name="Bollmann S.R."/>
            <person name="Bos J.I."/>
            <person name="Bulone V."/>
            <person name="Cai G."/>
            <person name="Cakir C."/>
            <person name="Carrington J.C."/>
            <person name="Chawner M."/>
            <person name="Conti L."/>
            <person name="Costanzo S."/>
            <person name="Ewan R."/>
            <person name="Fahlgren N."/>
            <person name="Fischbach M.A."/>
            <person name="Fugelstad J."/>
            <person name="Gilroy E.M."/>
            <person name="Gnerre S."/>
            <person name="Green P.J."/>
            <person name="Grenville-Briggs L.J."/>
            <person name="Griffith J."/>
            <person name="Grunwald N.J."/>
            <person name="Horn K."/>
            <person name="Horner N.R."/>
            <person name="Hu C.H."/>
            <person name="Huitema E."/>
            <person name="Jeong D.H."/>
            <person name="Jones A.M."/>
            <person name="Jones J.D."/>
            <person name="Jones R.W."/>
            <person name="Karlsson E.K."/>
            <person name="Kunjeti S.G."/>
            <person name="Lamour K."/>
            <person name="Liu Z."/>
            <person name="Ma L."/>
            <person name="Maclean D."/>
            <person name="Chibucos M.C."/>
            <person name="McDonald H."/>
            <person name="McWalters J."/>
            <person name="Meijer H.J."/>
            <person name="Morgan W."/>
            <person name="Morris P.F."/>
            <person name="Munro C.A."/>
            <person name="O'Neill K."/>
            <person name="Ospina-Giraldo M."/>
            <person name="Pinzon A."/>
            <person name="Pritchard L."/>
            <person name="Ramsahoye B."/>
            <person name="Ren Q."/>
            <person name="Restrepo S."/>
            <person name="Roy S."/>
            <person name="Sadanandom A."/>
            <person name="Savidor A."/>
            <person name="Schornack S."/>
            <person name="Schwartz D.C."/>
            <person name="Schumann U.D."/>
            <person name="Schwessinger B."/>
            <person name="Seyer L."/>
            <person name="Sharpe T."/>
            <person name="Silvar C."/>
            <person name="Song J."/>
            <person name="Studholme D.J."/>
            <person name="Sykes S."/>
            <person name="Thines M."/>
            <person name="van de Vondervoort P.J."/>
            <person name="Phuntumart V."/>
            <person name="Wawra S."/>
            <person name="Weide R."/>
            <person name="Win J."/>
            <person name="Young C."/>
            <person name="Zhou S."/>
            <person name="Fry W."/>
            <person name="Meyers B.C."/>
            <person name="van West P."/>
            <person name="Ristaino J."/>
            <person name="Govers F."/>
            <person name="Birch P.R."/>
            <person name="Whisson S.C."/>
            <person name="Judelson H.S."/>
            <person name="Nusbaum C."/>
        </authorList>
    </citation>
    <scope>NUCLEOTIDE SEQUENCE [LARGE SCALE GENOMIC DNA]</scope>
    <source>
        <strain evidence="2">T30-4</strain>
    </source>
</reference>
<dbReference type="EMBL" id="DS028157">
    <property type="protein sequence ID" value="EEY64488.1"/>
    <property type="molecule type" value="Genomic_DNA"/>
</dbReference>
<dbReference type="GeneID" id="9475461"/>
<dbReference type="AlphaFoldDB" id="D0NSE3"/>
<name>D0NSE3_PHYIT</name>
<dbReference type="STRING" id="403677.D0NSE3"/>
<sequence>MEYESYKRSKEYEGSFSGLDLSSTAQFVLYNFKTPSRGRPSPPLPPLHLVGGPGISSTGYAVESTTVMLHSELKGEVNVYTMDHRGSGRSTKFECVAAQVTTTGSPWRGDIDATKVPACAKDLHIKYGNLSAFSMTTAATDLATFVSKFTNEADTIVYGSLGQLGHDPNSTCAALITRVGSKGNTLPSHTLRSALGTVLMGMTTRTLIPHRLDRCGPEDINILAKKFPIIKADNKAADKRNPFDALSLYYLIVFSEMMESPCSR</sequence>
<evidence type="ECO:0000313" key="1">
    <source>
        <dbReference type="EMBL" id="EEY64488.1"/>
    </source>
</evidence>
<dbReference type="KEGG" id="pif:PITG_15716"/>
<proteinExistence type="predicted"/>
<dbReference type="eggNOG" id="ENOG502SIRQ">
    <property type="taxonomic scope" value="Eukaryota"/>
</dbReference>
<gene>
    <name evidence="1" type="ORF">PITG_15716</name>
</gene>
<dbReference type="VEuPathDB" id="FungiDB:PITG_15716"/>
<dbReference type="OrthoDB" id="425534at2759"/>
<evidence type="ECO:0008006" key="3">
    <source>
        <dbReference type="Google" id="ProtNLM"/>
    </source>
</evidence>
<keyword evidence="2" id="KW-1185">Reference proteome</keyword>
<organism evidence="1 2">
    <name type="scientific">Phytophthora infestans (strain T30-4)</name>
    <name type="common">Potato late blight agent</name>
    <dbReference type="NCBI Taxonomy" id="403677"/>
    <lineage>
        <taxon>Eukaryota</taxon>
        <taxon>Sar</taxon>
        <taxon>Stramenopiles</taxon>
        <taxon>Oomycota</taxon>
        <taxon>Peronosporomycetes</taxon>
        <taxon>Peronosporales</taxon>
        <taxon>Peronosporaceae</taxon>
        <taxon>Phytophthora</taxon>
    </lineage>
</organism>
<dbReference type="InParanoid" id="D0NSE3"/>
<accession>D0NSE3</accession>
<evidence type="ECO:0000313" key="2">
    <source>
        <dbReference type="Proteomes" id="UP000006643"/>
    </source>
</evidence>